<evidence type="ECO:0000259" key="16">
    <source>
        <dbReference type="PROSITE" id="PS50076"/>
    </source>
</evidence>
<dbReference type="AlphaFoldDB" id="A0A316FYR4"/>
<keyword evidence="10 14" id="KW-0143">Chaperone</keyword>
<evidence type="ECO:0000256" key="9">
    <source>
        <dbReference type="ARBA" id="ARBA00023016"/>
    </source>
</evidence>
<dbReference type="InterPro" id="IPR001305">
    <property type="entry name" value="HSP_DnaJ_Cys-rich_dom"/>
</dbReference>
<dbReference type="RefSeq" id="WP_109761750.1">
    <property type="nucleotide sequence ID" value="NZ_QGGU01000002.1"/>
</dbReference>
<dbReference type="HAMAP" id="MF_01152">
    <property type="entry name" value="DnaJ"/>
    <property type="match status" value="1"/>
</dbReference>
<dbReference type="FunFam" id="2.10.230.10:FF:000002">
    <property type="entry name" value="Molecular chaperone DnaJ"/>
    <property type="match status" value="1"/>
</dbReference>
<dbReference type="NCBIfam" id="NF008035">
    <property type="entry name" value="PRK10767.1"/>
    <property type="match status" value="1"/>
</dbReference>
<feature type="repeat" description="CXXCXGXG motif" evidence="14">
    <location>
        <begin position="187"/>
        <end position="194"/>
    </location>
</feature>
<evidence type="ECO:0000256" key="6">
    <source>
        <dbReference type="ARBA" id="ARBA00022737"/>
    </source>
</evidence>
<dbReference type="SMART" id="SM00271">
    <property type="entry name" value="DnaJ"/>
    <property type="match status" value="1"/>
</dbReference>
<dbReference type="InterPro" id="IPR008971">
    <property type="entry name" value="HSP40/DnaJ_pept-bd"/>
</dbReference>
<proteinExistence type="inferred from homology"/>
<keyword evidence="4 14" id="KW-0235">DNA replication</keyword>
<feature type="binding site" evidence="14">
    <location>
        <position position="151"/>
    </location>
    <ligand>
        <name>Zn(2+)</name>
        <dbReference type="ChEBI" id="CHEBI:29105"/>
        <label>1</label>
    </ligand>
</feature>
<dbReference type="Proteomes" id="UP000245790">
    <property type="component" value="Unassembled WGS sequence"/>
</dbReference>
<comment type="subunit">
    <text evidence="2 14">Homodimer.</text>
</comment>
<dbReference type="EMBL" id="QGGU01000002">
    <property type="protein sequence ID" value="PWK53678.1"/>
    <property type="molecule type" value="Genomic_DNA"/>
</dbReference>
<dbReference type="GO" id="GO:0006260">
    <property type="term" value="P:DNA replication"/>
    <property type="evidence" value="ECO:0007669"/>
    <property type="project" value="UniProtKB-KW"/>
</dbReference>
<dbReference type="Gene3D" id="1.10.287.110">
    <property type="entry name" value="DnaJ domain"/>
    <property type="match status" value="1"/>
</dbReference>
<dbReference type="Pfam" id="PF00684">
    <property type="entry name" value="DnaJ_CXXCXGXG"/>
    <property type="match status" value="1"/>
</dbReference>
<evidence type="ECO:0000256" key="12">
    <source>
        <dbReference type="ARBA" id="ARBA00061004"/>
    </source>
</evidence>
<evidence type="ECO:0000256" key="10">
    <source>
        <dbReference type="ARBA" id="ARBA00023186"/>
    </source>
</evidence>
<dbReference type="PROSITE" id="PS50076">
    <property type="entry name" value="DNAJ_2"/>
    <property type="match status" value="1"/>
</dbReference>
<dbReference type="InterPro" id="IPR036410">
    <property type="entry name" value="HSP_DnaJ_Cys-rich_dom_sf"/>
</dbReference>
<dbReference type="FunFam" id="2.60.260.20:FF:000004">
    <property type="entry name" value="Molecular chaperone DnaJ"/>
    <property type="match status" value="1"/>
</dbReference>
<evidence type="ECO:0000256" key="7">
    <source>
        <dbReference type="ARBA" id="ARBA00022771"/>
    </source>
</evidence>
<feature type="binding site" evidence="14">
    <location>
        <position position="201"/>
    </location>
    <ligand>
        <name>Zn(2+)</name>
        <dbReference type="ChEBI" id="CHEBI:29105"/>
        <label>1</label>
    </ligand>
</feature>
<dbReference type="GO" id="GO:0008270">
    <property type="term" value="F:zinc ion binding"/>
    <property type="evidence" value="ECO:0007669"/>
    <property type="project" value="UniProtKB-UniRule"/>
</dbReference>
<feature type="binding site" evidence="14">
    <location>
        <position position="165"/>
    </location>
    <ligand>
        <name>Zn(2+)</name>
        <dbReference type="ChEBI" id="CHEBI:29105"/>
        <label>2</label>
    </ligand>
</feature>
<accession>A0A316FYR4</accession>
<gene>
    <name evidence="14" type="primary">dnaJ</name>
    <name evidence="18" type="ORF">C8D97_10266</name>
</gene>
<feature type="binding site" evidence="14">
    <location>
        <position position="148"/>
    </location>
    <ligand>
        <name>Zn(2+)</name>
        <dbReference type="ChEBI" id="CHEBI:29105"/>
        <label>1</label>
    </ligand>
</feature>
<keyword evidence="7 14" id="KW-0863">Zinc-finger</keyword>
<feature type="binding site" evidence="14">
    <location>
        <position position="187"/>
    </location>
    <ligand>
        <name>Zn(2+)</name>
        <dbReference type="ChEBI" id="CHEBI:29105"/>
        <label>2</label>
    </ligand>
</feature>
<dbReference type="Pfam" id="PF00226">
    <property type="entry name" value="DnaJ"/>
    <property type="match status" value="1"/>
</dbReference>
<name>A0A316FYR4_9GAMM</name>
<keyword evidence="6 14" id="KW-0677">Repeat</keyword>
<dbReference type="GO" id="GO:0051082">
    <property type="term" value="F:unfolded protein binding"/>
    <property type="evidence" value="ECO:0007669"/>
    <property type="project" value="UniProtKB-UniRule"/>
</dbReference>
<dbReference type="GO" id="GO:0031072">
    <property type="term" value="F:heat shock protein binding"/>
    <property type="evidence" value="ECO:0007669"/>
    <property type="project" value="InterPro"/>
</dbReference>
<evidence type="ECO:0000256" key="3">
    <source>
        <dbReference type="ARBA" id="ARBA00022490"/>
    </source>
</evidence>
<evidence type="ECO:0000256" key="13">
    <source>
        <dbReference type="ARBA" id="ARBA00067609"/>
    </source>
</evidence>
<evidence type="ECO:0000256" key="2">
    <source>
        <dbReference type="ARBA" id="ARBA00011738"/>
    </source>
</evidence>
<dbReference type="NCBIfam" id="TIGR02349">
    <property type="entry name" value="DnaJ_bact"/>
    <property type="match status" value="1"/>
</dbReference>
<keyword evidence="3 14" id="KW-0963">Cytoplasm</keyword>
<keyword evidence="19" id="KW-1185">Reference proteome</keyword>
<feature type="repeat" description="CXXCXGXG motif" evidence="14">
    <location>
        <begin position="201"/>
        <end position="208"/>
    </location>
</feature>
<keyword evidence="9 14" id="KW-0346">Stress response</keyword>
<dbReference type="GO" id="GO:0005524">
    <property type="term" value="F:ATP binding"/>
    <property type="evidence" value="ECO:0007669"/>
    <property type="project" value="InterPro"/>
</dbReference>
<evidence type="ECO:0000259" key="17">
    <source>
        <dbReference type="PROSITE" id="PS51188"/>
    </source>
</evidence>
<comment type="subcellular location">
    <subcellularLocation>
        <location evidence="1 14">Cytoplasm</location>
    </subcellularLocation>
</comment>
<feature type="zinc finger region" description="CR-type" evidence="15">
    <location>
        <begin position="135"/>
        <end position="213"/>
    </location>
</feature>
<comment type="function">
    <text evidence="11 14">Participates actively in the response to hyperosmotic and heat shock by preventing the aggregation of stress-denatured proteins and by disaggregating proteins, also in an autonomous, DnaK-independent fashion. Unfolded proteins bind initially to DnaJ; upon interaction with the DnaJ-bound protein, DnaK hydrolyzes its bound ATP, resulting in the formation of a stable complex. GrpE releases ADP from DnaK; ATP binding to DnaK triggers the release of the substrate protein, thus completing the reaction cycle. Several rounds of ATP-dependent interactions between DnaJ, DnaK and GrpE are required for fully efficient folding. Also involved, together with DnaK and GrpE, in the DNA replication of plasmids through activation of initiation proteins.</text>
</comment>
<evidence type="ECO:0000256" key="14">
    <source>
        <dbReference type="HAMAP-Rule" id="MF_01152"/>
    </source>
</evidence>
<feature type="domain" description="CR-type" evidence="17">
    <location>
        <begin position="135"/>
        <end position="213"/>
    </location>
</feature>
<evidence type="ECO:0000256" key="1">
    <source>
        <dbReference type="ARBA" id="ARBA00004496"/>
    </source>
</evidence>
<dbReference type="GO" id="GO:0005737">
    <property type="term" value="C:cytoplasm"/>
    <property type="evidence" value="ECO:0007669"/>
    <property type="project" value="UniProtKB-SubCell"/>
</dbReference>
<comment type="domain">
    <text evidence="14">The J domain is necessary and sufficient to stimulate DnaK ATPase activity. Zinc center 1 plays an important role in the autonomous, DnaK-independent chaperone activity of DnaJ. Zinc center 2 is essential for interaction with DnaK and for DnaJ activity.</text>
</comment>
<dbReference type="FunFam" id="1.10.287.110:FF:000034">
    <property type="entry name" value="Chaperone protein DnaJ"/>
    <property type="match status" value="1"/>
</dbReference>
<evidence type="ECO:0000256" key="15">
    <source>
        <dbReference type="PROSITE-ProRule" id="PRU00546"/>
    </source>
</evidence>
<organism evidence="18 19">
    <name type="scientific">Pleionea mediterranea</name>
    <dbReference type="NCBI Taxonomy" id="523701"/>
    <lineage>
        <taxon>Bacteria</taxon>
        <taxon>Pseudomonadati</taxon>
        <taxon>Pseudomonadota</taxon>
        <taxon>Gammaproteobacteria</taxon>
        <taxon>Oceanospirillales</taxon>
        <taxon>Pleioneaceae</taxon>
        <taxon>Pleionea</taxon>
    </lineage>
</organism>
<dbReference type="OrthoDB" id="9779889at2"/>
<dbReference type="SUPFAM" id="SSF49493">
    <property type="entry name" value="HSP40/DnaJ peptide-binding domain"/>
    <property type="match status" value="2"/>
</dbReference>
<evidence type="ECO:0000256" key="5">
    <source>
        <dbReference type="ARBA" id="ARBA00022723"/>
    </source>
</evidence>
<keyword evidence="8 14" id="KW-0862">Zinc</keyword>
<comment type="similarity">
    <text evidence="12 14">Belongs to the DnaJ family.</text>
</comment>
<evidence type="ECO:0000256" key="4">
    <source>
        <dbReference type="ARBA" id="ARBA00022705"/>
    </source>
</evidence>
<keyword evidence="5 14" id="KW-0479">Metal-binding</keyword>
<dbReference type="InterPro" id="IPR036869">
    <property type="entry name" value="J_dom_sf"/>
</dbReference>
<feature type="repeat" description="CXXCXGXG motif" evidence="14">
    <location>
        <begin position="165"/>
        <end position="172"/>
    </location>
</feature>
<protein>
    <recommendedName>
        <fullName evidence="13 14">Chaperone protein DnaJ</fullName>
    </recommendedName>
</protein>
<comment type="caution">
    <text evidence="18">The sequence shown here is derived from an EMBL/GenBank/DDBJ whole genome shotgun (WGS) entry which is preliminary data.</text>
</comment>
<dbReference type="PRINTS" id="PR00625">
    <property type="entry name" value="JDOMAIN"/>
</dbReference>
<evidence type="ECO:0000256" key="8">
    <source>
        <dbReference type="ARBA" id="ARBA00022833"/>
    </source>
</evidence>
<dbReference type="InterPro" id="IPR012724">
    <property type="entry name" value="DnaJ"/>
</dbReference>
<evidence type="ECO:0000313" key="18">
    <source>
        <dbReference type="EMBL" id="PWK53678.1"/>
    </source>
</evidence>
<feature type="binding site" evidence="14">
    <location>
        <position position="168"/>
    </location>
    <ligand>
        <name>Zn(2+)</name>
        <dbReference type="ChEBI" id="CHEBI:29105"/>
        <label>2</label>
    </ligand>
</feature>
<sequence>MSKRDYYEILGVDKSANDQDIKKAYRRLAMKYHPDRNPDSKEAEDKFKEAKEAFEILSSAEKRQAYDQFGHAGVDPSQGGFGGGGAGGASFSDIFGDVFGDIFGGRGGAGGGHRARRGADLRYNLELSLEEAVHGTQAKIHVPTYVTCETCNGNGAKKGSSPTSCDMCGGAGQVRMQQGFFSVQQTCPQCHGQGTMIKDPCGSCSGQGRVRKEKTLSVKIPAGVDTGDRIRLSGEGEAGGPGTQPGDLYVQVHVKEHAIFTRDGNDLYCEVPISFTTACLGGELQVPTLDNRVNLKVPAESQSGKLFRLRGKGVMPMRGGHAGDLYCRVVVETPVNLNKEQKDILRQFEESLKNGNSRHNPKSKSWFDGVKDFWEGITK</sequence>
<dbReference type="CDD" id="cd10719">
    <property type="entry name" value="DnaJ_zf"/>
    <property type="match status" value="1"/>
</dbReference>
<dbReference type="GO" id="GO:0009408">
    <property type="term" value="P:response to heat"/>
    <property type="evidence" value="ECO:0007669"/>
    <property type="project" value="InterPro"/>
</dbReference>
<dbReference type="Gene3D" id="2.60.260.20">
    <property type="entry name" value="Urease metallochaperone UreE, N-terminal domain"/>
    <property type="match status" value="2"/>
</dbReference>
<dbReference type="GO" id="GO:0042026">
    <property type="term" value="P:protein refolding"/>
    <property type="evidence" value="ECO:0007669"/>
    <property type="project" value="TreeGrafter"/>
</dbReference>
<dbReference type="CDD" id="cd06257">
    <property type="entry name" value="DnaJ"/>
    <property type="match status" value="1"/>
</dbReference>
<reference evidence="18 19" key="1">
    <citation type="submission" date="2018-05" db="EMBL/GenBank/DDBJ databases">
        <title>Genomic Encyclopedia of Type Strains, Phase IV (KMG-IV): sequencing the most valuable type-strain genomes for metagenomic binning, comparative biology and taxonomic classification.</title>
        <authorList>
            <person name="Goeker M."/>
        </authorList>
    </citation>
    <scope>NUCLEOTIDE SEQUENCE [LARGE SCALE GENOMIC DNA]</scope>
    <source>
        <strain evidence="18 19">DSM 25350</strain>
    </source>
</reference>
<dbReference type="InterPro" id="IPR002939">
    <property type="entry name" value="DnaJ_C"/>
</dbReference>
<dbReference type="PANTHER" id="PTHR43096">
    <property type="entry name" value="DNAJ HOMOLOG 1, MITOCHONDRIAL-RELATED"/>
    <property type="match status" value="1"/>
</dbReference>
<dbReference type="InterPro" id="IPR001623">
    <property type="entry name" value="DnaJ_domain"/>
</dbReference>
<dbReference type="PROSITE" id="PS51188">
    <property type="entry name" value="ZF_CR"/>
    <property type="match status" value="1"/>
</dbReference>
<dbReference type="Gene3D" id="2.10.230.10">
    <property type="entry name" value="Heat shock protein DnaJ, cysteine-rich domain"/>
    <property type="match status" value="1"/>
</dbReference>
<feature type="repeat" description="CXXCXGXG motif" evidence="14">
    <location>
        <begin position="148"/>
        <end position="155"/>
    </location>
</feature>
<feature type="binding site" evidence="14">
    <location>
        <position position="190"/>
    </location>
    <ligand>
        <name>Zn(2+)</name>
        <dbReference type="ChEBI" id="CHEBI:29105"/>
        <label>2</label>
    </ligand>
</feature>
<comment type="cofactor">
    <cofactor evidence="14">
        <name>Zn(2+)</name>
        <dbReference type="ChEBI" id="CHEBI:29105"/>
    </cofactor>
    <text evidence="14">Binds 2 Zn(2+) ions per monomer.</text>
</comment>
<evidence type="ECO:0000256" key="11">
    <source>
        <dbReference type="ARBA" id="ARBA00053423"/>
    </source>
</evidence>
<evidence type="ECO:0000313" key="19">
    <source>
        <dbReference type="Proteomes" id="UP000245790"/>
    </source>
</evidence>
<feature type="domain" description="J" evidence="16">
    <location>
        <begin position="5"/>
        <end position="70"/>
    </location>
</feature>
<dbReference type="Pfam" id="PF01556">
    <property type="entry name" value="DnaJ_C"/>
    <property type="match status" value="1"/>
</dbReference>
<dbReference type="SUPFAM" id="SSF46565">
    <property type="entry name" value="Chaperone J-domain"/>
    <property type="match status" value="1"/>
</dbReference>
<dbReference type="CDD" id="cd10747">
    <property type="entry name" value="DnaJ_C"/>
    <property type="match status" value="1"/>
</dbReference>
<dbReference type="PANTHER" id="PTHR43096:SF48">
    <property type="entry name" value="CHAPERONE PROTEIN DNAJ"/>
    <property type="match status" value="1"/>
</dbReference>
<feature type="binding site" evidence="14">
    <location>
        <position position="204"/>
    </location>
    <ligand>
        <name>Zn(2+)</name>
        <dbReference type="ChEBI" id="CHEBI:29105"/>
        <label>1</label>
    </ligand>
</feature>
<dbReference type="SUPFAM" id="SSF57938">
    <property type="entry name" value="DnaJ/Hsp40 cysteine-rich domain"/>
    <property type="match status" value="1"/>
</dbReference>